<evidence type="ECO:0000256" key="5">
    <source>
        <dbReference type="ARBA" id="ARBA00022741"/>
    </source>
</evidence>
<dbReference type="CDD" id="cd01894">
    <property type="entry name" value="EngA1"/>
    <property type="match status" value="1"/>
</dbReference>
<evidence type="ECO:0000256" key="10">
    <source>
        <dbReference type="RuleBase" id="RU004481"/>
    </source>
</evidence>
<sequence length="436" mass="49981">MKKGIPVVSIVGRPNVGKSVLFNRIAGEEKAIVADEPGVTRDPLVHLCEHEGKYFYLIDSAGWGLNDDLSHLVQEKIQEVINISDIVLFVVDGRSELTALDYEFADILRKSRKKVILVVNKMEGRIDKEEYIAPFTTLGLGEPFPISALHKQNLYELLDLIISLLPPTEESHTEDEFIRFAFVGRPNSGKSSLLNALIGKDRSIVSEIPGTTRDAVDLVWEFNGKKYIIVDTPGLRRPARVEEGLEELSVRKTLQTIRKIDVAVMVIDLSVGVREQEKRILHYIEDKGKSCLIVFNKTDLFPSLKERREFEKIVSQILQPFDYFPFIFTSAIRNYNVKKILPWVDKLFELRNMRIPTSQVNRAIEEALSKTNFSKKGKILKVYYATQVDVAPPTFVFFVNEPEIMNKNVVKYFEKFLRSYFGWIGTPIKIEVRKRE</sequence>
<keyword evidence="3 8" id="KW-0690">Ribosome biogenesis</keyword>
<evidence type="ECO:0000256" key="3">
    <source>
        <dbReference type="ARBA" id="ARBA00022517"/>
    </source>
</evidence>
<keyword evidence="5 8" id="KW-0547">Nucleotide-binding</keyword>
<evidence type="ECO:0000256" key="8">
    <source>
        <dbReference type="HAMAP-Rule" id="MF_00195"/>
    </source>
</evidence>
<evidence type="ECO:0000256" key="9">
    <source>
        <dbReference type="PROSITE-ProRule" id="PRU01049"/>
    </source>
</evidence>
<dbReference type="PANTHER" id="PTHR43834:SF6">
    <property type="entry name" value="GTPASE DER"/>
    <property type="match status" value="1"/>
</dbReference>
<feature type="binding site" evidence="8">
    <location>
        <begin position="231"/>
        <end position="235"/>
    </location>
    <ligand>
        <name>GTP</name>
        <dbReference type="ChEBI" id="CHEBI:37565"/>
        <label>2</label>
    </ligand>
</feature>
<feature type="domain" description="EngA-type G" evidence="11">
    <location>
        <begin position="178"/>
        <end position="352"/>
    </location>
</feature>
<dbReference type="GO" id="GO:0043022">
    <property type="term" value="F:ribosome binding"/>
    <property type="evidence" value="ECO:0007669"/>
    <property type="project" value="TreeGrafter"/>
</dbReference>
<feature type="binding site" evidence="8">
    <location>
        <begin position="12"/>
        <end position="19"/>
    </location>
    <ligand>
        <name>GTP</name>
        <dbReference type="ChEBI" id="CHEBI:37565"/>
        <label>1</label>
    </ligand>
</feature>
<feature type="binding site" evidence="8">
    <location>
        <begin position="59"/>
        <end position="63"/>
    </location>
    <ligand>
        <name>GTP</name>
        <dbReference type="ChEBI" id="CHEBI:37565"/>
        <label>1</label>
    </ligand>
</feature>
<dbReference type="NCBIfam" id="TIGR00231">
    <property type="entry name" value="small_GTP"/>
    <property type="match status" value="2"/>
</dbReference>
<organism evidence="12">
    <name type="scientific">Dictyoglomus thermophilum</name>
    <dbReference type="NCBI Taxonomy" id="14"/>
    <lineage>
        <taxon>Bacteria</taxon>
        <taxon>Pseudomonadati</taxon>
        <taxon>Dictyoglomota</taxon>
        <taxon>Dictyoglomia</taxon>
        <taxon>Dictyoglomales</taxon>
        <taxon>Dictyoglomaceae</taxon>
        <taxon>Dictyoglomus</taxon>
    </lineage>
</organism>
<dbReference type="InterPro" id="IPR005225">
    <property type="entry name" value="Small_GTP-bd"/>
</dbReference>
<dbReference type="InterPro" id="IPR006073">
    <property type="entry name" value="GTP-bd"/>
</dbReference>
<comment type="function">
    <text evidence="8 10">GTPase that plays an essential role in the late steps of ribosome biogenesis.</text>
</comment>
<dbReference type="PIRSF" id="PIRSF006485">
    <property type="entry name" value="GTP-binding_EngA"/>
    <property type="match status" value="1"/>
</dbReference>
<dbReference type="CDD" id="cd01895">
    <property type="entry name" value="EngA2"/>
    <property type="match status" value="1"/>
</dbReference>
<feature type="binding site" evidence="8">
    <location>
        <begin position="296"/>
        <end position="299"/>
    </location>
    <ligand>
        <name>GTP</name>
        <dbReference type="ChEBI" id="CHEBI:37565"/>
        <label>2</label>
    </ligand>
</feature>
<dbReference type="PANTHER" id="PTHR43834">
    <property type="entry name" value="GTPASE DER"/>
    <property type="match status" value="1"/>
</dbReference>
<reference evidence="12" key="1">
    <citation type="journal article" date="2020" name="mSystems">
        <title>Genome- and Community-Level Interaction Insights into Carbon Utilization and Element Cycling Functions of Hydrothermarchaeota in Hydrothermal Sediment.</title>
        <authorList>
            <person name="Zhou Z."/>
            <person name="Liu Y."/>
            <person name="Xu W."/>
            <person name="Pan J."/>
            <person name="Luo Z.H."/>
            <person name="Li M."/>
        </authorList>
    </citation>
    <scope>NUCLEOTIDE SEQUENCE [LARGE SCALE GENOMIC DNA]</scope>
    <source>
        <strain evidence="12">SpSt-70</strain>
    </source>
</reference>
<evidence type="ECO:0000256" key="1">
    <source>
        <dbReference type="ARBA" id="ARBA00008279"/>
    </source>
</evidence>
<gene>
    <name evidence="8" type="primary">der</name>
    <name evidence="12" type="ORF">ENU78_00920</name>
</gene>
<dbReference type="GO" id="GO:0005525">
    <property type="term" value="F:GTP binding"/>
    <property type="evidence" value="ECO:0007669"/>
    <property type="project" value="UniProtKB-UniRule"/>
</dbReference>
<protein>
    <recommendedName>
        <fullName evidence="2 8">GTPase Der</fullName>
    </recommendedName>
    <alternativeName>
        <fullName evidence="7 8">GTP-binding protein EngA</fullName>
    </alternativeName>
</protein>
<dbReference type="Pfam" id="PF01926">
    <property type="entry name" value="MMR_HSR1"/>
    <property type="match status" value="2"/>
</dbReference>
<dbReference type="InterPro" id="IPR032859">
    <property type="entry name" value="KH_dom-like"/>
</dbReference>
<evidence type="ECO:0000256" key="6">
    <source>
        <dbReference type="ARBA" id="ARBA00023134"/>
    </source>
</evidence>
<comment type="similarity">
    <text evidence="1 8 9 10">Belongs to the TRAFAC class TrmE-Era-EngA-EngB-Septin-like GTPase superfamily. EngA (Der) GTPase family.</text>
</comment>
<dbReference type="GO" id="GO:0042254">
    <property type="term" value="P:ribosome biogenesis"/>
    <property type="evidence" value="ECO:0007669"/>
    <property type="project" value="UniProtKB-KW"/>
</dbReference>
<dbReference type="PRINTS" id="PR00326">
    <property type="entry name" value="GTP1OBG"/>
</dbReference>
<dbReference type="Gene3D" id="3.30.300.20">
    <property type="match status" value="1"/>
</dbReference>
<evidence type="ECO:0000256" key="4">
    <source>
        <dbReference type="ARBA" id="ARBA00022737"/>
    </source>
</evidence>
<dbReference type="Gene3D" id="3.40.50.300">
    <property type="entry name" value="P-loop containing nucleotide triphosphate hydrolases"/>
    <property type="match status" value="2"/>
</dbReference>
<dbReference type="PROSITE" id="PS51712">
    <property type="entry name" value="G_ENGA"/>
    <property type="match status" value="2"/>
</dbReference>
<keyword evidence="6 8" id="KW-0342">GTP-binding</keyword>
<name>A0A7V3ZHB2_DICTH</name>
<dbReference type="AlphaFoldDB" id="A0A7V3ZHB2"/>
<dbReference type="InterPro" id="IPR016484">
    <property type="entry name" value="GTPase_Der"/>
</dbReference>
<dbReference type="InterPro" id="IPR015946">
    <property type="entry name" value="KH_dom-like_a/b"/>
</dbReference>
<comment type="caution">
    <text evidence="12">The sequence shown here is derived from an EMBL/GenBank/DDBJ whole genome shotgun (WGS) entry which is preliminary data.</text>
</comment>
<evidence type="ECO:0000256" key="7">
    <source>
        <dbReference type="ARBA" id="ARBA00032345"/>
    </source>
</evidence>
<feature type="domain" description="EngA-type G" evidence="11">
    <location>
        <begin position="6"/>
        <end position="169"/>
    </location>
</feature>
<dbReference type="InterPro" id="IPR027417">
    <property type="entry name" value="P-loop_NTPase"/>
</dbReference>
<comment type="subunit">
    <text evidence="8">Associates with the 50S ribosomal subunit.</text>
</comment>
<dbReference type="EMBL" id="DTDV01000005">
    <property type="protein sequence ID" value="HGK23007.1"/>
    <property type="molecule type" value="Genomic_DNA"/>
</dbReference>
<dbReference type="InterPro" id="IPR031166">
    <property type="entry name" value="G_ENGA"/>
</dbReference>
<dbReference type="SUPFAM" id="SSF52540">
    <property type="entry name" value="P-loop containing nucleoside triphosphate hydrolases"/>
    <property type="match status" value="2"/>
</dbReference>
<feature type="binding site" evidence="8">
    <location>
        <begin position="120"/>
        <end position="123"/>
    </location>
    <ligand>
        <name>GTP</name>
        <dbReference type="ChEBI" id="CHEBI:37565"/>
        <label>1</label>
    </ligand>
</feature>
<accession>A0A7V3ZHB2</accession>
<dbReference type="NCBIfam" id="TIGR03594">
    <property type="entry name" value="GTPase_EngA"/>
    <property type="match status" value="1"/>
</dbReference>
<dbReference type="Pfam" id="PF14714">
    <property type="entry name" value="KH_dom-like"/>
    <property type="match status" value="1"/>
</dbReference>
<dbReference type="HAMAP" id="MF_00195">
    <property type="entry name" value="GTPase_Der"/>
    <property type="match status" value="1"/>
</dbReference>
<evidence type="ECO:0000313" key="12">
    <source>
        <dbReference type="EMBL" id="HGK23007.1"/>
    </source>
</evidence>
<evidence type="ECO:0000256" key="2">
    <source>
        <dbReference type="ARBA" id="ARBA00020953"/>
    </source>
</evidence>
<keyword evidence="4 10" id="KW-0677">Repeat</keyword>
<evidence type="ECO:0000259" key="11">
    <source>
        <dbReference type="PROSITE" id="PS51712"/>
    </source>
</evidence>
<feature type="binding site" evidence="8">
    <location>
        <begin position="184"/>
        <end position="191"/>
    </location>
    <ligand>
        <name>GTP</name>
        <dbReference type="ChEBI" id="CHEBI:37565"/>
        <label>2</label>
    </ligand>
</feature>
<proteinExistence type="inferred from homology"/>